<sequence length="187" mass="21515">MKIKIVNYLLLLTVSVFFLTGCIQDNDEEPNGANIQVNDELPTFSVRLNTGETITSQSLEGKISFIVFISVTCPDCIAILPIIERLYIEYKDNKDIVIFTISREQGEQIVGKFWKEQRYTMPYSAQEDRTIYSLFAKSGVPRIYIANKNQIVQYIYTDDPLAKYEELKGNIESLIKAFDKSPEKYNL</sequence>
<dbReference type="GO" id="GO:0016491">
    <property type="term" value="F:oxidoreductase activity"/>
    <property type="evidence" value="ECO:0007669"/>
    <property type="project" value="InterPro"/>
</dbReference>
<dbReference type="CDD" id="cd02966">
    <property type="entry name" value="TlpA_like_family"/>
    <property type="match status" value="1"/>
</dbReference>
<dbReference type="PROSITE" id="PS51352">
    <property type="entry name" value="THIOREDOXIN_2"/>
    <property type="match status" value="1"/>
</dbReference>
<organism evidence="3 4">
    <name type="scientific">Bacteroides faecichinchillae</name>
    <dbReference type="NCBI Taxonomy" id="871325"/>
    <lineage>
        <taxon>Bacteria</taxon>
        <taxon>Pseudomonadati</taxon>
        <taxon>Bacteroidota</taxon>
        <taxon>Bacteroidia</taxon>
        <taxon>Bacteroidales</taxon>
        <taxon>Bacteroidaceae</taxon>
        <taxon>Bacteroides</taxon>
    </lineage>
</organism>
<keyword evidence="1" id="KW-0732">Signal</keyword>
<gene>
    <name evidence="3" type="ORF">SAMN05444349_106114</name>
</gene>
<dbReference type="InterPro" id="IPR050553">
    <property type="entry name" value="Thioredoxin_ResA/DsbE_sf"/>
</dbReference>
<keyword evidence="4" id="KW-1185">Reference proteome</keyword>
<feature type="domain" description="Thioredoxin" evidence="2">
    <location>
        <begin position="35"/>
        <end position="176"/>
    </location>
</feature>
<dbReference type="STRING" id="871325.SAMN05444349_106114"/>
<dbReference type="PROSITE" id="PS51257">
    <property type="entry name" value="PROKAR_LIPOPROTEIN"/>
    <property type="match status" value="1"/>
</dbReference>
<reference evidence="3 4" key="1">
    <citation type="submission" date="2016-11" db="EMBL/GenBank/DDBJ databases">
        <authorList>
            <person name="Jaros S."/>
            <person name="Januszkiewicz K."/>
            <person name="Wedrychowicz H."/>
        </authorList>
    </citation>
    <scope>NUCLEOTIDE SEQUENCE [LARGE SCALE GENOMIC DNA]</scope>
    <source>
        <strain evidence="3 4">DSM 26883</strain>
    </source>
</reference>
<evidence type="ECO:0000313" key="3">
    <source>
        <dbReference type="EMBL" id="SHE81006.1"/>
    </source>
</evidence>
<dbReference type="RefSeq" id="WP_025074047.1">
    <property type="nucleotide sequence ID" value="NZ_FQVD01000006.1"/>
</dbReference>
<feature type="signal peptide" evidence="1">
    <location>
        <begin position="1"/>
        <end position="20"/>
    </location>
</feature>
<evidence type="ECO:0000256" key="1">
    <source>
        <dbReference type="SAM" id="SignalP"/>
    </source>
</evidence>
<evidence type="ECO:0000313" key="4">
    <source>
        <dbReference type="Proteomes" id="UP000184436"/>
    </source>
</evidence>
<dbReference type="InterPro" id="IPR013766">
    <property type="entry name" value="Thioredoxin_domain"/>
</dbReference>
<dbReference type="EMBL" id="FQVD01000006">
    <property type="protein sequence ID" value="SHE81006.1"/>
    <property type="molecule type" value="Genomic_DNA"/>
</dbReference>
<dbReference type="InterPro" id="IPR000866">
    <property type="entry name" value="AhpC/TSA"/>
</dbReference>
<proteinExistence type="predicted"/>
<dbReference type="PANTHER" id="PTHR42852">
    <property type="entry name" value="THIOL:DISULFIDE INTERCHANGE PROTEIN DSBE"/>
    <property type="match status" value="1"/>
</dbReference>
<dbReference type="Pfam" id="PF00578">
    <property type="entry name" value="AhpC-TSA"/>
    <property type="match status" value="1"/>
</dbReference>
<evidence type="ECO:0000259" key="2">
    <source>
        <dbReference type="PROSITE" id="PS51352"/>
    </source>
</evidence>
<protein>
    <submittedName>
        <fullName evidence="3">AhpC/TSA family protein</fullName>
    </submittedName>
</protein>
<dbReference type="InterPro" id="IPR036249">
    <property type="entry name" value="Thioredoxin-like_sf"/>
</dbReference>
<feature type="chain" id="PRO_5030031148" evidence="1">
    <location>
        <begin position="21"/>
        <end position="187"/>
    </location>
</feature>
<dbReference type="PANTHER" id="PTHR42852:SF17">
    <property type="entry name" value="THIOREDOXIN-LIKE PROTEIN HI_1115"/>
    <property type="match status" value="1"/>
</dbReference>
<dbReference type="GO" id="GO:0016209">
    <property type="term" value="F:antioxidant activity"/>
    <property type="evidence" value="ECO:0007669"/>
    <property type="project" value="InterPro"/>
</dbReference>
<dbReference type="OrthoDB" id="462848at2"/>
<accession>A0A1M4WIF1</accession>
<name>A0A1M4WIF1_9BACE</name>
<dbReference type="AlphaFoldDB" id="A0A1M4WIF1"/>
<dbReference type="SUPFAM" id="SSF52833">
    <property type="entry name" value="Thioredoxin-like"/>
    <property type="match status" value="1"/>
</dbReference>
<dbReference type="Gene3D" id="3.40.30.10">
    <property type="entry name" value="Glutaredoxin"/>
    <property type="match status" value="1"/>
</dbReference>
<dbReference type="Proteomes" id="UP000184436">
    <property type="component" value="Unassembled WGS sequence"/>
</dbReference>